<sequence>MLDFAGTEKISSYFFPIYPATIHRTSCKNQKLLLGLEVSSQKIVFIYGVVQNLAFSSARVL</sequence>
<accession>A0A552EI65</accession>
<organism evidence="1 2">
    <name type="scientific">Microcystis aeruginosa Ma_MB_S_20031200_S102</name>
    <dbReference type="NCBI Taxonomy" id="2486254"/>
    <lineage>
        <taxon>Bacteria</taxon>
        <taxon>Bacillati</taxon>
        <taxon>Cyanobacteriota</taxon>
        <taxon>Cyanophyceae</taxon>
        <taxon>Oscillatoriophycideae</taxon>
        <taxon>Chroococcales</taxon>
        <taxon>Microcystaceae</taxon>
        <taxon>Microcystis</taxon>
    </lineage>
</organism>
<comment type="caution">
    <text evidence="1">The sequence shown here is derived from an EMBL/GenBank/DDBJ whole genome shotgun (WGS) entry which is preliminary data.</text>
</comment>
<reference evidence="1 2" key="1">
    <citation type="submission" date="2019-01" db="EMBL/GenBank/DDBJ databases">
        <title>Coherence of Microcystis species and biogeography revealed through population genomics.</title>
        <authorList>
            <person name="Perez-Carrascal O.M."/>
            <person name="Terrat Y."/>
            <person name="Giani A."/>
            <person name="Fortin N."/>
            <person name="Tromas N."/>
            <person name="Shapiro B.J."/>
        </authorList>
    </citation>
    <scope>NUCLEOTIDE SEQUENCE [LARGE SCALE GENOMIC DNA]</scope>
    <source>
        <strain evidence="1">Ma_MB_S_20031200_S102</strain>
    </source>
</reference>
<protein>
    <submittedName>
        <fullName evidence="1">Uncharacterized protein</fullName>
    </submittedName>
</protein>
<dbReference type="EMBL" id="SFBI01000139">
    <property type="protein sequence ID" value="TRU34113.1"/>
    <property type="molecule type" value="Genomic_DNA"/>
</dbReference>
<dbReference type="Proteomes" id="UP000317708">
    <property type="component" value="Unassembled WGS sequence"/>
</dbReference>
<gene>
    <name evidence="1" type="ORF">EWV92_15910</name>
</gene>
<name>A0A552EI65_MICAE</name>
<dbReference type="AlphaFoldDB" id="A0A552EI65"/>
<evidence type="ECO:0000313" key="1">
    <source>
        <dbReference type="EMBL" id="TRU34113.1"/>
    </source>
</evidence>
<evidence type="ECO:0000313" key="2">
    <source>
        <dbReference type="Proteomes" id="UP000317708"/>
    </source>
</evidence>
<proteinExistence type="predicted"/>